<keyword evidence="3" id="KW-1185">Reference proteome</keyword>
<dbReference type="Proteomes" id="UP000823388">
    <property type="component" value="Chromosome 4N"/>
</dbReference>
<accession>A0A8T0T9S7</accession>
<proteinExistence type="predicted"/>
<evidence type="ECO:0000256" key="1">
    <source>
        <dbReference type="SAM" id="MobiDB-lite"/>
    </source>
</evidence>
<comment type="caution">
    <text evidence="2">The sequence shown here is derived from an EMBL/GenBank/DDBJ whole genome shotgun (WGS) entry which is preliminary data.</text>
</comment>
<feature type="compositionally biased region" description="Basic and acidic residues" evidence="1">
    <location>
        <begin position="1"/>
        <end position="19"/>
    </location>
</feature>
<reference evidence="2" key="1">
    <citation type="submission" date="2020-05" db="EMBL/GenBank/DDBJ databases">
        <title>WGS assembly of Panicum virgatum.</title>
        <authorList>
            <person name="Lovell J.T."/>
            <person name="Jenkins J."/>
            <person name="Shu S."/>
            <person name="Juenger T.E."/>
            <person name="Schmutz J."/>
        </authorList>
    </citation>
    <scope>NUCLEOTIDE SEQUENCE</scope>
    <source>
        <strain evidence="2">AP13</strain>
    </source>
</reference>
<evidence type="ECO:0000313" key="2">
    <source>
        <dbReference type="EMBL" id="KAG2605914.1"/>
    </source>
</evidence>
<evidence type="ECO:0000313" key="3">
    <source>
        <dbReference type="Proteomes" id="UP000823388"/>
    </source>
</evidence>
<feature type="region of interest" description="Disordered" evidence="1">
    <location>
        <begin position="1"/>
        <end position="85"/>
    </location>
</feature>
<organism evidence="2 3">
    <name type="scientific">Panicum virgatum</name>
    <name type="common">Blackwell switchgrass</name>
    <dbReference type="NCBI Taxonomy" id="38727"/>
    <lineage>
        <taxon>Eukaryota</taxon>
        <taxon>Viridiplantae</taxon>
        <taxon>Streptophyta</taxon>
        <taxon>Embryophyta</taxon>
        <taxon>Tracheophyta</taxon>
        <taxon>Spermatophyta</taxon>
        <taxon>Magnoliopsida</taxon>
        <taxon>Liliopsida</taxon>
        <taxon>Poales</taxon>
        <taxon>Poaceae</taxon>
        <taxon>PACMAD clade</taxon>
        <taxon>Panicoideae</taxon>
        <taxon>Panicodae</taxon>
        <taxon>Paniceae</taxon>
        <taxon>Panicinae</taxon>
        <taxon>Panicum</taxon>
        <taxon>Panicum sect. Hiantes</taxon>
    </lineage>
</organism>
<dbReference type="EMBL" id="CM029044">
    <property type="protein sequence ID" value="KAG2605914.1"/>
    <property type="molecule type" value="Genomic_DNA"/>
</dbReference>
<feature type="compositionally biased region" description="Basic residues" evidence="1">
    <location>
        <begin position="42"/>
        <end position="59"/>
    </location>
</feature>
<dbReference type="AlphaFoldDB" id="A0A8T0T9S7"/>
<name>A0A8T0T9S7_PANVG</name>
<protein>
    <submittedName>
        <fullName evidence="2">Uncharacterized protein</fullName>
    </submittedName>
</protein>
<gene>
    <name evidence="2" type="ORF">PVAP13_4NG151500</name>
</gene>
<sequence length="135" mass="15027">MHRELERARPGERCRRPNREAPACDEGTVCAAGGGRGSMARRAGRRVPAQRRRRKRRRCGGGGENVADAAARSGPARRKAGSPARLDVTRRRRLLDAVRRGATQVAGLVGVARWPRDLLLPLQLCYRLLFFPPPW</sequence>